<dbReference type="EMBL" id="CP099582">
    <property type="protein sequence ID" value="USS41121.1"/>
    <property type="molecule type" value="Genomic_DNA"/>
</dbReference>
<name>A0A9E7MYH9_THEAG</name>
<dbReference type="RefSeq" id="WP_253305062.1">
    <property type="nucleotide sequence ID" value="NZ_CP099582.1"/>
</dbReference>
<reference evidence="2" key="1">
    <citation type="journal article" date="1998" name="Int. J. Syst. Bacteriol. 48 Pt">
        <title>Thermococcus guaymasensis sp. nov. and Thermococcus aggregans sp. nov., two novel thermophilic archaea isolated from the Guaymas Basin hydrothermal vent site.</title>
        <authorList>
            <person name="Canganella F."/>
            <person name="Jones W.J."/>
            <person name="Gambacorta A."/>
            <person name="Antranikian G."/>
        </authorList>
    </citation>
    <scope>NUCLEOTIDE SEQUENCE</scope>
    <source>
        <strain evidence="2">TY</strain>
    </source>
</reference>
<dbReference type="Pfam" id="PF17231">
    <property type="entry name" value="DUF5305"/>
    <property type="match status" value="1"/>
</dbReference>
<dbReference type="Proteomes" id="UP001055732">
    <property type="component" value="Chromosome"/>
</dbReference>
<keyword evidence="3" id="KW-1185">Reference proteome</keyword>
<evidence type="ECO:0000313" key="2">
    <source>
        <dbReference type="EMBL" id="USS41121.1"/>
    </source>
</evidence>
<reference evidence="2" key="2">
    <citation type="submission" date="2022-06" db="EMBL/GenBank/DDBJ databases">
        <authorList>
            <person name="Park Y.-J."/>
        </authorList>
    </citation>
    <scope>NUCLEOTIDE SEQUENCE</scope>
    <source>
        <strain evidence="2">TY</strain>
    </source>
</reference>
<protein>
    <submittedName>
        <fullName evidence="2">DUF5305 domain-containing protein</fullName>
    </submittedName>
</protein>
<keyword evidence="1" id="KW-0812">Transmembrane</keyword>
<accession>A0A9E7MYH9</accession>
<gene>
    <name evidence="2" type="ORF">NF865_02610</name>
</gene>
<keyword evidence="1" id="KW-0472">Membrane</keyword>
<evidence type="ECO:0000313" key="3">
    <source>
        <dbReference type="Proteomes" id="UP001055732"/>
    </source>
</evidence>
<feature type="transmembrane region" description="Helical" evidence="1">
    <location>
        <begin position="233"/>
        <end position="253"/>
    </location>
</feature>
<dbReference type="InterPro" id="IPR035185">
    <property type="entry name" value="DUF5305"/>
</dbReference>
<keyword evidence="1" id="KW-1133">Transmembrane helix</keyword>
<dbReference type="KEGG" id="tagg:NF865_02610"/>
<evidence type="ECO:0000256" key="1">
    <source>
        <dbReference type="SAM" id="Phobius"/>
    </source>
</evidence>
<dbReference type="AlphaFoldDB" id="A0A9E7MYH9"/>
<proteinExistence type="predicted"/>
<sequence>MKETESRTRDYLITSLLLLLLILSLYGVYYSQKMPEKEIKFVPTFNYSQKAVYDYRVIVKPNIVYDNRSVLRPNETPYISLVKFVNVSFTYWFVVEPKIMESTNISYDITCYLESPNNWKKIYLTIPRRTLTRDSPNVQISESLSFNMTNITKLIEAIREETAAFSEVYYLKIVPHISVSTKIGLKPVHEEFIPTMTISLLYSKNRLSFEGLTHNDRKSIGEYQTIYLTNVRYIRFALYVLSTVFSIAFIYHLQKIRKKRSRKSLINSYLKKYSDIIVESEDTVEKGPERTIVRVKSFEDLVKISEESVKPIIHQEENGKHIFYVLDIDVRYEFSIEEMSKQEKS</sequence>
<feature type="transmembrane region" description="Helical" evidence="1">
    <location>
        <begin position="12"/>
        <end position="30"/>
    </location>
</feature>
<organism evidence="2 3">
    <name type="scientific">Thermococcus aggregans</name>
    <dbReference type="NCBI Taxonomy" id="110163"/>
    <lineage>
        <taxon>Archaea</taxon>
        <taxon>Methanobacteriati</taxon>
        <taxon>Methanobacteriota</taxon>
        <taxon>Thermococci</taxon>
        <taxon>Thermococcales</taxon>
        <taxon>Thermococcaceae</taxon>
        <taxon>Thermococcus</taxon>
    </lineage>
</organism>